<keyword evidence="2" id="KW-1185">Reference proteome</keyword>
<proteinExistence type="predicted"/>
<comment type="caution">
    <text evidence="1">The sequence shown here is derived from an EMBL/GenBank/DDBJ whole genome shotgun (WGS) entry which is preliminary data.</text>
</comment>
<organism evidence="1 2">
    <name type="scientific">Fusarium decemcellulare</name>
    <dbReference type="NCBI Taxonomy" id="57161"/>
    <lineage>
        <taxon>Eukaryota</taxon>
        <taxon>Fungi</taxon>
        <taxon>Dikarya</taxon>
        <taxon>Ascomycota</taxon>
        <taxon>Pezizomycotina</taxon>
        <taxon>Sordariomycetes</taxon>
        <taxon>Hypocreomycetidae</taxon>
        <taxon>Hypocreales</taxon>
        <taxon>Nectriaceae</taxon>
        <taxon>Fusarium</taxon>
        <taxon>Fusarium decemcellulare species complex</taxon>
    </lineage>
</organism>
<dbReference type="Proteomes" id="UP001148629">
    <property type="component" value="Unassembled WGS sequence"/>
</dbReference>
<reference evidence="1" key="1">
    <citation type="submission" date="2022-08" db="EMBL/GenBank/DDBJ databases">
        <title>Genome Sequence of Fusarium decemcellulare.</title>
        <authorList>
            <person name="Buettner E."/>
        </authorList>
    </citation>
    <scope>NUCLEOTIDE SEQUENCE</scope>
    <source>
        <strain evidence="1">Babe19</strain>
    </source>
</reference>
<protein>
    <submittedName>
        <fullName evidence="1">Uncharacterized protein</fullName>
    </submittedName>
</protein>
<dbReference type="EMBL" id="JANRMS010000045">
    <property type="protein sequence ID" value="KAJ3548541.1"/>
    <property type="molecule type" value="Genomic_DNA"/>
</dbReference>
<name>A0ACC1SXU3_9HYPO</name>
<accession>A0ACC1SXU3</accession>
<evidence type="ECO:0000313" key="2">
    <source>
        <dbReference type="Proteomes" id="UP001148629"/>
    </source>
</evidence>
<gene>
    <name evidence="1" type="ORF">NM208_g955</name>
</gene>
<sequence length="538" mass="62619">MAIVTRSSFDLQGSLNFELAIFAWLSCSVIALYLFFNRQRYPDAPVLRVSTKPGPLGALDDTATSVTDMMKLLEVGWQRYSKKGINYLLNVPKEKLYIVAPKYFEEIRRAPDSHVSNLAANNELMQLGHTLHRRLMWDQYHFELPIRKSLTQSLGPKLPDIVEEAKLSLVEYIGDCTDWKPLLMSRLSFDIITRTANRLLFGTHLARDSEFQELSINYTEVMFGGANMIRNYPEILKPLVMWWKTDIYKAQAIARRHLIPILNQRIAEEDRYVSNGQQDEWQKIKPDDTIQWVLDVTPREERRADRLVYRMLHINIAAVHTSSTTFLSSFLCLAMMPDVQRELREEITEVFRREGGWSKQTLTHLAKLDSFISESLRLCVMSALKMGRVTVKDWQFSDGTKVPKGVKIFCNHLPLVLDNDYINHANDFDPWRMYKKRQEQGQANQHQFVMTSQTNLTFGHGKHACPGRFFAANELKTLMALMLMVYEFRVINLDGGLEEIIRGFWYNMDRITPQHAKVEFKDRSKEIDNDLKHHFALF</sequence>
<evidence type="ECO:0000313" key="1">
    <source>
        <dbReference type="EMBL" id="KAJ3548541.1"/>
    </source>
</evidence>